<dbReference type="Pfam" id="PF25137">
    <property type="entry name" value="ADH_Fe_C"/>
    <property type="match status" value="1"/>
</dbReference>
<dbReference type="GO" id="GO:0005739">
    <property type="term" value="C:mitochondrion"/>
    <property type="evidence" value="ECO:0007669"/>
    <property type="project" value="TreeGrafter"/>
</dbReference>
<reference evidence="4 5" key="1">
    <citation type="journal article" date="2024" name="J Genomics">
        <title>Draft genome sequencing and assembly of Favolaschia claudopus CIRM-BRFM 2984 isolated from oak limbs.</title>
        <authorList>
            <person name="Navarro D."/>
            <person name="Drula E."/>
            <person name="Chaduli D."/>
            <person name="Cazenave R."/>
            <person name="Ahrendt S."/>
            <person name="Wang J."/>
            <person name="Lipzen A."/>
            <person name="Daum C."/>
            <person name="Barry K."/>
            <person name="Grigoriev I.V."/>
            <person name="Favel A."/>
            <person name="Rosso M.N."/>
            <person name="Martin F."/>
        </authorList>
    </citation>
    <scope>NUCLEOTIDE SEQUENCE [LARGE SCALE GENOMIC DNA]</scope>
    <source>
        <strain evidence="4 5">CIRM-BRFM 2984</strain>
    </source>
</reference>
<dbReference type="PANTHER" id="PTHR11496:SF97">
    <property type="entry name" value="ALCOHOL DEHYDROGENASE IRON-TYPE_GLYCEROL DEHYDROGENASE GLDA DOMAIN-CONTAINING PROTEIN"/>
    <property type="match status" value="1"/>
</dbReference>
<proteinExistence type="predicted"/>
<feature type="domain" description="Fe-containing alcohol dehydrogenase-like C-terminal" evidence="3">
    <location>
        <begin position="183"/>
        <end position="355"/>
    </location>
</feature>
<dbReference type="Gene3D" id="3.40.50.1970">
    <property type="match status" value="1"/>
</dbReference>
<comment type="caution">
    <text evidence="4">The sequence shown here is derived from an EMBL/GenBank/DDBJ whole genome shotgun (WGS) entry which is preliminary data.</text>
</comment>
<gene>
    <name evidence="4" type="ORF">R3P38DRAFT_3214808</name>
</gene>
<evidence type="ECO:0000259" key="2">
    <source>
        <dbReference type="Pfam" id="PF00465"/>
    </source>
</evidence>
<dbReference type="EMBL" id="JAWWNJ010000077">
    <property type="protein sequence ID" value="KAK7005865.1"/>
    <property type="molecule type" value="Genomic_DNA"/>
</dbReference>
<organism evidence="4 5">
    <name type="scientific">Favolaschia claudopus</name>
    <dbReference type="NCBI Taxonomy" id="2862362"/>
    <lineage>
        <taxon>Eukaryota</taxon>
        <taxon>Fungi</taxon>
        <taxon>Dikarya</taxon>
        <taxon>Basidiomycota</taxon>
        <taxon>Agaricomycotina</taxon>
        <taxon>Agaricomycetes</taxon>
        <taxon>Agaricomycetidae</taxon>
        <taxon>Agaricales</taxon>
        <taxon>Marasmiineae</taxon>
        <taxon>Mycenaceae</taxon>
        <taxon>Favolaschia</taxon>
    </lineage>
</organism>
<name>A0AAW0AB33_9AGAR</name>
<evidence type="ECO:0000256" key="1">
    <source>
        <dbReference type="ARBA" id="ARBA00023002"/>
    </source>
</evidence>
<dbReference type="PANTHER" id="PTHR11496">
    <property type="entry name" value="ALCOHOL DEHYDROGENASE"/>
    <property type="match status" value="1"/>
</dbReference>
<evidence type="ECO:0000313" key="4">
    <source>
        <dbReference type="EMBL" id="KAK7005865.1"/>
    </source>
</evidence>
<dbReference type="Proteomes" id="UP001362999">
    <property type="component" value="Unassembled WGS sequence"/>
</dbReference>
<dbReference type="AlphaFoldDB" id="A0AAW0AB33"/>
<keyword evidence="1" id="KW-0560">Oxidoreductase</keyword>
<sequence length="368" mass="39659">MSNLSGFYASTDSLKGIYYGPGCISTALPKLIQTLGVKKGLIVTGRSLAMKTDVLNKVAEVLKAQDAYAGVFTEFRQHTPIADIDACVEAFKDAGADFIIGLGGGSPICGAKGAMYRIHEQTGELPPPQIAIPTTLSAAEYTMAAGHRKEDGEKGSVTHQHLPPAGVILDAELSMPTPTRLWISSGIRALDHSVESLYRPFVSHPVKILCYAAMADLFKYLPISKADPDNVEARQRLLLAAWMSLWPMKWEEWSVAGPSHALGQRLGVRYNIPHGVTSCLTLSPIVAVQARLASAEDKKYMESSLFYLGEPSTGSTDGDILKLSALIAGLVERLGLKSALREYNVPKEDLVMLAKGDADTLEVLNGIY</sequence>
<accession>A0AAW0AB33</accession>
<feature type="domain" description="Alcohol dehydrogenase iron-type/glycerol dehydrogenase GldA" evidence="2">
    <location>
        <begin position="17"/>
        <end position="170"/>
    </location>
</feature>
<evidence type="ECO:0000313" key="5">
    <source>
        <dbReference type="Proteomes" id="UP001362999"/>
    </source>
</evidence>
<dbReference type="Gene3D" id="1.20.1090.10">
    <property type="entry name" value="Dehydroquinate synthase-like - alpha domain"/>
    <property type="match status" value="1"/>
</dbReference>
<dbReference type="GO" id="GO:0046872">
    <property type="term" value="F:metal ion binding"/>
    <property type="evidence" value="ECO:0007669"/>
    <property type="project" value="InterPro"/>
</dbReference>
<dbReference type="InterPro" id="IPR001670">
    <property type="entry name" value="ADH_Fe/GldA"/>
</dbReference>
<dbReference type="CDD" id="cd08192">
    <property type="entry name" value="MAR-like"/>
    <property type="match status" value="1"/>
</dbReference>
<dbReference type="Pfam" id="PF00465">
    <property type="entry name" value="Fe-ADH"/>
    <property type="match status" value="1"/>
</dbReference>
<dbReference type="SUPFAM" id="SSF56796">
    <property type="entry name" value="Dehydroquinate synthase-like"/>
    <property type="match status" value="1"/>
</dbReference>
<protein>
    <submittedName>
        <fullName evidence="4">Alcohol dehydrogenase IV</fullName>
    </submittedName>
</protein>
<dbReference type="InterPro" id="IPR039697">
    <property type="entry name" value="Alcohol_dehydrogenase_Fe"/>
</dbReference>
<evidence type="ECO:0000259" key="3">
    <source>
        <dbReference type="Pfam" id="PF25137"/>
    </source>
</evidence>
<dbReference type="GO" id="GO:0004022">
    <property type="term" value="F:alcohol dehydrogenase (NAD+) activity"/>
    <property type="evidence" value="ECO:0007669"/>
    <property type="project" value="TreeGrafter"/>
</dbReference>
<dbReference type="InterPro" id="IPR056798">
    <property type="entry name" value="ADH_Fe_C"/>
</dbReference>
<keyword evidence="5" id="KW-1185">Reference proteome</keyword>